<dbReference type="Gene3D" id="3.40.50.620">
    <property type="entry name" value="HUPs"/>
    <property type="match status" value="1"/>
</dbReference>
<reference evidence="2 3" key="1">
    <citation type="submission" date="2022-08" db="EMBL/GenBank/DDBJ databases">
        <title>Aerococcaceae sp. nov isolated from spoiled eye mask.</title>
        <authorList>
            <person name="Zhou G."/>
            <person name="Xie X.-B."/>
            <person name="Shi Q.-S."/>
            <person name="Wang Y.-S."/>
            <person name="Wen X."/>
            <person name="Peng H."/>
            <person name="Yang X.-J."/>
            <person name="Tao H.-B."/>
            <person name="Huang X.-M."/>
        </authorList>
    </citation>
    <scope>NUCLEOTIDE SEQUENCE [LARGE SCALE GENOMIC DNA]</scope>
    <source>
        <strain evidence="3">DM20194951</strain>
    </source>
</reference>
<organism evidence="2 3">
    <name type="scientific">Fundicoccus culcitae</name>
    <dbReference type="NCBI Taxonomy" id="2969821"/>
    <lineage>
        <taxon>Bacteria</taxon>
        <taxon>Bacillati</taxon>
        <taxon>Bacillota</taxon>
        <taxon>Bacilli</taxon>
        <taxon>Lactobacillales</taxon>
        <taxon>Aerococcaceae</taxon>
        <taxon>Fundicoccus</taxon>
    </lineage>
</organism>
<name>A0ABY5P792_9LACT</name>
<dbReference type="InterPro" id="IPR051599">
    <property type="entry name" value="Cell_Envelope_Assoc"/>
</dbReference>
<protein>
    <submittedName>
        <fullName evidence="2">YdcF family protein</fullName>
    </submittedName>
</protein>
<keyword evidence="3" id="KW-1185">Reference proteome</keyword>
<accession>A0ABY5P792</accession>
<proteinExistence type="predicted"/>
<evidence type="ECO:0000313" key="2">
    <source>
        <dbReference type="EMBL" id="UUX34612.1"/>
    </source>
</evidence>
<dbReference type="InterPro" id="IPR014729">
    <property type="entry name" value="Rossmann-like_a/b/a_fold"/>
</dbReference>
<feature type="domain" description="DUF218" evidence="1">
    <location>
        <begin position="167"/>
        <end position="290"/>
    </location>
</feature>
<dbReference type="Pfam" id="PF02698">
    <property type="entry name" value="DUF218"/>
    <property type="match status" value="1"/>
</dbReference>
<dbReference type="PANTHER" id="PTHR30336:SF20">
    <property type="entry name" value="DUF218 DOMAIN-CONTAINING PROTEIN"/>
    <property type="match status" value="1"/>
</dbReference>
<dbReference type="RefSeq" id="WP_313794112.1">
    <property type="nucleotide sequence ID" value="NZ_CP102453.1"/>
</dbReference>
<sequence length="331" mass="37787">MKLLNVRTQPVLRDFTGPNNPQLLEPKIGQSFESEPAFHPVLEQLNQWNIKTAVKQLDHIIQNYPDYRIQAIRLKAEVYGTYDYFQSAWEQWDLILADLPTDRQALFLSTIYAHILNSSTHYSERFIQLNKYHPNDAKRLTQLITFIDRFKSNKNLWRTIQSLTTIDAIVVFGKGLKSDGSIPIALEARLQAAKKLSHRHPEAKIIVSGGAVANQYNESEHMAKWFVEHQIDSSTIIREPLAKDTVGNSIESSKIILEEGFKTIVAVSSAIHLPRAWMSLKANPDLLLNQINIAAYAPMEEIKTAITLKEQQLSYTTVLRVSKHFTYADFS</sequence>
<evidence type="ECO:0000313" key="3">
    <source>
        <dbReference type="Proteomes" id="UP001315967"/>
    </source>
</evidence>
<dbReference type="InterPro" id="IPR003848">
    <property type="entry name" value="DUF218"/>
</dbReference>
<dbReference type="CDD" id="cd06259">
    <property type="entry name" value="YdcF-like"/>
    <property type="match status" value="1"/>
</dbReference>
<dbReference type="Proteomes" id="UP001315967">
    <property type="component" value="Chromosome"/>
</dbReference>
<dbReference type="PANTHER" id="PTHR30336">
    <property type="entry name" value="INNER MEMBRANE PROTEIN, PROBABLE PERMEASE"/>
    <property type="match status" value="1"/>
</dbReference>
<dbReference type="EMBL" id="CP102453">
    <property type="protein sequence ID" value="UUX34612.1"/>
    <property type="molecule type" value="Genomic_DNA"/>
</dbReference>
<gene>
    <name evidence="2" type="ORF">NRE15_02880</name>
</gene>
<evidence type="ECO:0000259" key="1">
    <source>
        <dbReference type="Pfam" id="PF02698"/>
    </source>
</evidence>